<keyword evidence="6" id="KW-1185">Reference proteome</keyword>
<accession>S8F4P6</accession>
<dbReference type="PANTHER" id="PTHR14490">
    <property type="entry name" value="ZINC FINGER, ZZ TYPE"/>
    <property type="match status" value="1"/>
</dbReference>
<dbReference type="OrthoDB" id="10252032at2759"/>
<dbReference type="Pfam" id="PF12936">
    <property type="entry name" value="Kri1_C"/>
    <property type="match status" value="1"/>
</dbReference>
<dbReference type="InterPro" id="IPR018034">
    <property type="entry name" value="Kri1"/>
</dbReference>
<feature type="compositionally biased region" description="Basic and acidic residues" evidence="3">
    <location>
        <begin position="88"/>
        <end position="118"/>
    </location>
</feature>
<gene>
    <name evidence="5" type="ORF">FOMPIDRAFT_1043144</name>
</gene>
<evidence type="ECO:0000313" key="5">
    <source>
        <dbReference type="EMBL" id="EPS96655.1"/>
    </source>
</evidence>
<feature type="region of interest" description="Disordered" evidence="3">
    <location>
        <begin position="427"/>
        <end position="532"/>
    </location>
</feature>
<dbReference type="GO" id="GO:0030686">
    <property type="term" value="C:90S preribosome"/>
    <property type="evidence" value="ECO:0007669"/>
    <property type="project" value="TreeGrafter"/>
</dbReference>
<feature type="compositionally biased region" description="Basic and acidic residues" evidence="3">
    <location>
        <begin position="619"/>
        <end position="629"/>
    </location>
</feature>
<sequence>MLSEDSENEDIHQFTINEHFAKAYEYRKEREELAKLKEKYGSDIDEGGVDEDSEEAESEDEDGEELTPAVDAAILRTLARIRRKDPSIYESGKDVFEEEKQKTREAAPKTRTKTEKSKPLTMRQHALASVLNPSSRSPSPEPLTHVAEQAALRKETISAFHDAVTEPKHSDAEDDDDFLVPREKTKDEIEREEEEYRQFLEREVGEDLKEIVTLETGALGGDATGDDEVKEEGQEKKKKKKKKKEAKEKKSKEEEDQEFLLNYILNRGWIDRSAHRLPTYREIVGSTSKKGKDRAKSEDDGSLHLSPEASVKSEPESDAEGVGELDEDDFEEVADRFESSYNFRFEEPGAAEIARYPRNIDSLVRRPDTVRKEAREKRKARKEEELLKKREEVKRLKALKMKDLQSRLEKIGKEGGKSIVSRALQELDLDGDWDPDAHDRQMRELYEREAEAGAVDDDAKPTWDDDIDIADIVPPSENEDDDPKEASSSKKKKKKKKKGGENDADTAGVDIDDMDAEIERPPAEDGEWDGSEEMRKRALEKYMDELYELEFNDMVGDLPTRFKYARVDPQNFGLAPSEVLMATDAELNQFMGIKKYAPYRKEGKGKNWDQQRTARLGELKEKLRDRGEAQEAEGEEGANAREGGEDGSE</sequence>
<protein>
    <recommendedName>
        <fullName evidence="4">Kri1-like C-terminal domain-containing protein</fullName>
    </recommendedName>
</protein>
<feature type="compositionally biased region" description="Basic and acidic residues" evidence="3">
    <location>
        <begin position="638"/>
        <end position="649"/>
    </location>
</feature>
<dbReference type="GO" id="GO:0005730">
    <property type="term" value="C:nucleolus"/>
    <property type="evidence" value="ECO:0007669"/>
    <property type="project" value="TreeGrafter"/>
</dbReference>
<reference evidence="5 6" key="1">
    <citation type="journal article" date="2012" name="Science">
        <title>The Paleozoic origin of enzymatic lignin decomposition reconstructed from 31 fungal genomes.</title>
        <authorList>
            <person name="Floudas D."/>
            <person name="Binder M."/>
            <person name="Riley R."/>
            <person name="Barry K."/>
            <person name="Blanchette R.A."/>
            <person name="Henrissat B."/>
            <person name="Martinez A.T."/>
            <person name="Otillar R."/>
            <person name="Spatafora J.W."/>
            <person name="Yadav J.S."/>
            <person name="Aerts A."/>
            <person name="Benoit I."/>
            <person name="Boyd A."/>
            <person name="Carlson A."/>
            <person name="Copeland A."/>
            <person name="Coutinho P.M."/>
            <person name="de Vries R.P."/>
            <person name="Ferreira P."/>
            <person name="Findley K."/>
            <person name="Foster B."/>
            <person name="Gaskell J."/>
            <person name="Glotzer D."/>
            <person name="Gorecki P."/>
            <person name="Heitman J."/>
            <person name="Hesse C."/>
            <person name="Hori C."/>
            <person name="Igarashi K."/>
            <person name="Jurgens J.A."/>
            <person name="Kallen N."/>
            <person name="Kersten P."/>
            <person name="Kohler A."/>
            <person name="Kuees U."/>
            <person name="Kumar T.K.A."/>
            <person name="Kuo A."/>
            <person name="LaButti K."/>
            <person name="Larrondo L.F."/>
            <person name="Lindquist E."/>
            <person name="Ling A."/>
            <person name="Lombard V."/>
            <person name="Lucas S."/>
            <person name="Lundell T."/>
            <person name="Martin R."/>
            <person name="McLaughlin D.J."/>
            <person name="Morgenstern I."/>
            <person name="Morin E."/>
            <person name="Murat C."/>
            <person name="Nagy L.G."/>
            <person name="Nolan M."/>
            <person name="Ohm R.A."/>
            <person name="Patyshakuliyeva A."/>
            <person name="Rokas A."/>
            <person name="Ruiz-Duenas F.J."/>
            <person name="Sabat G."/>
            <person name="Salamov A."/>
            <person name="Samejima M."/>
            <person name="Schmutz J."/>
            <person name="Slot J.C."/>
            <person name="St John F."/>
            <person name="Stenlid J."/>
            <person name="Sun H."/>
            <person name="Sun S."/>
            <person name="Syed K."/>
            <person name="Tsang A."/>
            <person name="Wiebenga A."/>
            <person name="Young D."/>
            <person name="Pisabarro A."/>
            <person name="Eastwood D.C."/>
            <person name="Martin F."/>
            <person name="Cullen D."/>
            <person name="Grigoriev I.V."/>
            <person name="Hibbett D.S."/>
        </authorList>
    </citation>
    <scope>NUCLEOTIDE SEQUENCE</scope>
    <source>
        <strain evidence="6">FP-58527</strain>
    </source>
</reference>
<dbReference type="AlphaFoldDB" id="S8F4P6"/>
<feature type="compositionally biased region" description="Acidic residues" evidence="3">
    <location>
        <begin position="43"/>
        <end position="65"/>
    </location>
</feature>
<dbReference type="InterPro" id="IPR024626">
    <property type="entry name" value="Kri1-like_C"/>
</dbReference>
<dbReference type="InParanoid" id="S8F4P6"/>
<dbReference type="STRING" id="743788.S8F4P6"/>
<dbReference type="HOGENOM" id="CLU_009647_2_0_1"/>
<evidence type="ECO:0000313" key="6">
    <source>
        <dbReference type="Proteomes" id="UP000015241"/>
    </source>
</evidence>
<feature type="domain" description="Kri1-like C-terminal" evidence="4">
    <location>
        <begin position="538"/>
        <end position="622"/>
    </location>
</feature>
<proteinExistence type="inferred from homology"/>
<dbReference type="Proteomes" id="UP000015241">
    <property type="component" value="Unassembled WGS sequence"/>
</dbReference>
<dbReference type="PANTHER" id="PTHR14490:SF5">
    <property type="entry name" value="PROTEIN KRI1 HOMOLOG"/>
    <property type="match status" value="1"/>
</dbReference>
<feature type="compositionally biased region" description="Basic and acidic residues" evidence="3">
    <location>
        <begin position="179"/>
        <end position="196"/>
    </location>
</feature>
<feature type="region of interest" description="Disordered" evidence="3">
    <location>
        <begin position="163"/>
        <end position="196"/>
    </location>
</feature>
<feature type="region of interest" description="Disordered" evidence="3">
    <location>
        <begin position="281"/>
        <end position="328"/>
    </location>
</feature>
<dbReference type="EMBL" id="KE504186">
    <property type="protein sequence ID" value="EPS96655.1"/>
    <property type="molecule type" value="Genomic_DNA"/>
</dbReference>
<feature type="region of interest" description="Disordered" evidence="3">
    <location>
        <begin position="88"/>
        <end position="123"/>
    </location>
</feature>
<evidence type="ECO:0000256" key="2">
    <source>
        <dbReference type="SAM" id="Coils"/>
    </source>
</evidence>
<dbReference type="eggNOG" id="KOG2409">
    <property type="taxonomic scope" value="Eukaryota"/>
</dbReference>
<feature type="region of interest" description="Disordered" evidence="3">
    <location>
        <begin position="38"/>
        <end position="69"/>
    </location>
</feature>
<feature type="region of interest" description="Disordered" evidence="3">
    <location>
        <begin position="213"/>
        <end position="257"/>
    </location>
</feature>
<keyword evidence="2" id="KW-0175">Coiled coil</keyword>
<feature type="region of interest" description="Disordered" evidence="3">
    <location>
        <begin position="619"/>
        <end position="649"/>
    </location>
</feature>
<feature type="compositionally biased region" description="Acidic residues" evidence="3">
    <location>
        <begin position="316"/>
        <end position="328"/>
    </location>
</feature>
<evidence type="ECO:0000256" key="1">
    <source>
        <dbReference type="ARBA" id="ARBA00007473"/>
    </source>
</evidence>
<feature type="compositionally biased region" description="Basic residues" evidence="3">
    <location>
        <begin position="489"/>
        <end position="498"/>
    </location>
</feature>
<name>S8F4P6_FOMSC</name>
<dbReference type="FunCoup" id="S8F4P6">
    <property type="interactions" value="260"/>
</dbReference>
<feature type="coiled-coil region" evidence="2">
    <location>
        <begin position="370"/>
        <end position="399"/>
    </location>
</feature>
<dbReference type="Pfam" id="PF05178">
    <property type="entry name" value="Kri1"/>
    <property type="match status" value="1"/>
</dbReference>
<comment type="similarity">
    <text evidence="1">Belongs to the KRI1 family.</text>
</comment>
<feature type="compositionally biased region" description="Basic and acidic residues" evidence="3">
    <location>
        <begin position="435"/>
        <end position="463"/>
    </location>
</feature>
<dbReference type="GO" id="GO:0000447">
    <property type="term" value="P:endonucleolytic cleavage in ITS1 to separate SSU-rRNA from 5.8S rRNA and LSU-rRNA from tricistronic rRNA transcript (SSU-rRNA, 5.8S rRNA, LSU-rRNA)"/>
    <property type="evidence" value="ECO:0007669"/>
    <property type="project" value="TreeGrafter"/>
</dbReference>
<evidence type="ECO:0000259" key="4">
    <source>
        <dbReference type="Pfam" id="PF12936"/>
    </source>
</evidence>
<evidence type="ECO:0000256" key="3">
    <source>
        <dbReference type="SAM" id="MobiDB-lite"/>
    </source>
</evidence>
<organism evidence="5 6">
    <name type="scientific">Fomitopsis schrenkii</name>
    <name type="common">Brown rot fungus</name>
    <dbReference type="NCBI Taxonomy" id="2126942"/>
    <lineage>
        <taxon>Eukaryota</taxon>
        <taxon>Fungi</taxon>
        <taxon>Dikarya</taxon>
        <taxon>Basidiomycota</taxon>
        <taxon>Agaricomycotina</taxon>
        <taxon>Agaricomycetes</taxon>
        <taxon>Polyporales</taxon>
        <taxon>Fomitopsis</taxon>
    </lineage>
</organism>